<dbReference type="PROSITE" id="PS50297">
    <property type="entry name" value="ANK_REP_REGION"/>
    <property type="match status" value="3"/>
</dbReference>
<keyword evidence="5" id="KW-1185">Reference proteome</keyword>
<dbReference type="Gene3D" id="1.25.40.20">
    <property type="entry name" value="Ankyrin repeat-containing domain"/>
    <property type="match status" value="1"/>
</dbReference>
<dbReference type="OrthoDB" id="539213at2759"/>
<organism evidence="4 5">
    <name type="scientific">Neocallimastix californiae</name>
    <dbReference type="NCBI Taxonomy" id="1754190"/>
    <lineage>
        <taxon>Eukaryota</taxon>
        <taxon>Fungi</taxon>
        <taxon>Fungi incertae sedis</taxon>
        <taxon>Chytridiomycota</taxon>
        <taxon>Chytridiomycota incertae sedis</taxon>
        <taxon>Neocallimastigomycetes</taxon>
        <taxon>Neocallimastigales</taxon>
        <taxon>Neocallimastigaceae</taxon>
        <taxon>Neocallimastix</taxon>
    </lineage>
</organism>
<dbReference type="PANTHER" id="PTHR24198">
    <property type="entry name" value="ANKYRIN REPEAT AND PROTEIN KINASE DOMAIN-CONTAINING PROTEIN"/>
    <property type="match status" value="1"/>
</dbReference>
<dbReference type="SUPFAM" id="SSF48403">
    <property type="entry name" value="Ankyrin repeat"/>
    <property type="match status" value="1"/>
</dbReference>
<dbReference type="PANTHER" id="PTHR24198:SF165">
    <property type="entry name" value="ANKYRIN REPEAT-CONTAINING PROTEIN-RELATED"/>
    <property type="match status" value="1"/>
</dbReference>
<sequence length="89" mass="9980">GNTGLHIACINGHEKVARSLVKYGINIDEKNTEGFVALYYAIYNGLVNTVKLLLDHGSYMECLDKYGNSILHIACELGYLEIIKYLLEK</sequence>
<dbReference type="STRING" id="1754190.A0A1Y2DMK3"/>
<protein>
    <submittedName>
        <fullName evidence="4">Ankyrin repeat protein</fullName>
    </submittedName>
</protein>
<feature type="non-terminal residue" evidence="4">
    <location>
        <position position="89"/>
    </location>
</feature>
<name>A0A1Y2DMK3_9FUNG</name>
<dbReference type="EMBL" id="MCOG01000061">
    <property type="protein sequence ID" value="ORY60461.1"/>
    <property type="molecule type" value="Genomic_DNA"/>
</dbReference>
<keyword evidence="2 3" id="KW-0040">ANK repeat</keyword>
<dbReference type="AlphaFoldDB" id="A0A1Y2DMK3"/>
<evidence type="ECO:0000313" key="4">
    <source>
        <dbReference type="EMBL" id="ORY60461.1"/>
    </source>
</evidence>
<feature type="repeat" description="ANK" evidence="3">
    <location>
        <begin position="66"/>
        <end position="89"/>
    </location>
</feature>
<dbReference type="SMART" id="SM00248">
    <property type="entry name" value="ANK"/>
    <property type="match status" value="3"/>
</dbReference>
<dbReference type="PRINTS" id="PR01415">
    <property type="entry name" value="ANKYRIN"/>
</dbReference>
<feature type="non-terminal residue" evidence="4">
    <location>
        <position position="1"/>
    </location>
</feature>
<evidence type="ECO:0000256" key="3">
    <source>
        <dbReference type="PROSITE-ProRule" id="PRU00023"/>
    </source>
</evidence>
<dbReference type="Proteomes" id="UP000193920">
    <property type="component" value="Unassembled WGS sequence"/>
</dbReference>
<evidence type="ECO:0000313" key="5">
    <source>
        <dbReference type="Proteomes" id="UP000193920"/>
    </source>
</evidence>
<feature type="repeat" description="ANK" evidence="3">
    <location>
        <begin position="1"/>
        <end position="32"/>
    </location>
</feature>
<dbReference type="Pfam" id="PF12796">
    <property type="entry name" value="Ank_2"/>
    <property type="match status" value="1"/>
</dbReference>
<proteinExistence type="predicted"/>
<dbReference type="InterPro" id="IPR002110">
    <property type="entry name" value="Ankyrin_rpt"/>
</dbReference>
<evidence type="ECO:0000256" key="2">
    <source>
        <dbReference type="ARBA" id="ARBA00023043"/>
    </source>
</evidence>
<comment type="caution">
    <text evidence="4">The sequence shown here is derived from an EMBL/GenBank/DDBJ whole genome shotgun (WGS) entry which is preliminary data.</text>
</comment>
<reference evidence="4 5" key="1">
    <citation type="submission" date="2016-08" db="EMBL/GenBank/DDBJ databases">
        <title>A Parts List for Fungal Cellulosomes Revealed by Comparative Genomics.</title>
        <authorList>
            <consortium name="DOE Joint Genome Institute"/>
            <person name="Haitjema C.H."/>
            <person name="Gilmore S.P."/>
            <person name="Henske J.K."/>
            <person name="Solomon K.V."/>
            <person name="De Groot R."/>
            <person name="Kuo A."/>
            <person name="Mondo S.J."/>
            <person name="Salamov A.A."/>
            <person name="Labutti K."/>
            <person name="Zhao Z."/>
            <person name="Chiniquy J."/>
            <person name="Barry K."/>
            <person name="Brewer H.M."/>
            <person name="Purvine S.O."/>
            <person name="Wright A.T."/>
            <person name="Boxma B."/>
            <person name="Van Alen T."/>
            <person name="Hackstein J.H."/>
            <person name="Baker S.E."/>
            <person name="Grigoriev I.V."/>
            <person name="O'Malley M.A."/>
        </authorList>
    </citation>
    <scope>NUCLEOTIDE SEQUENCE [LARGE SCALE GENOMIC DNA]</scope>
    <source>
        <strain evidence="4 5">G1</strain>
    </source>
</reference>
<dbReference type="InterPro" id="IPR036770">
    <property type="entry name" value="Ankyrin_rpt-contain_sf"/>
</dbReference>
<accession>A0A1Y2DMK3</accession>
<dbReference type="PROSITE" id="PS50088">
    <property type="entry name" value="ANK_REPEAT"/>
    <property type="match status" value="3"/>
</dbReference>
<gene>
    <name evidence="4" type="ORF">LY90DRAFT_302671</name>
</gene>
<feature type="repeat" description="ANK" evidence="3">
    <location>
        <begin position="33"/>
        <end position="65"/>
    </location>
</feature>
<evidence type="ECO:0000256" key="1">
    <source>
        <dbReference type="ARBA" id="ARBA00022737"/>
    </source>
</evidence>
<keyword evidence="1" id="KW-0677">Repeat</keyword>